<keyword evidence="3 5" id="KW-1133">Transmembrane helix</keyword>
<dbReference type="GO" id="GO:0005886">
    <property type="term" value="C:plasma membrane"/>
    <property type="evidence" value="ECO:0007669"/>
    <property type="project" value="UniProtKB-SubCell"/>
</dbReference>
<dbReference type="Gene3D" id="1.20.1250.20">
    <property type="entry name" value="MFS general substrate transporter like domains"/>
    <property type="match status" value="2"/>
</dbReference>
<evidence type="ECO:0000313" key="8">
    <source>
        <dbReference type="Proteomes" id="UP000264006"/>
    </source>
</evidence>
<evidence type="ECO:0000256" key="2">
    <source>
        <dbReference type="ARBA" id="ARBA00022692"/>
    </source>
</evidence>
<keyword evidence="4 5" id="KW-0472">Membrane</keyword>
<feature type="transmembrane region" description="Helical" evidence="5">
    <location>
        <begin position="339"/>
        <end position="357"/>
    </location>
</feature>
<reference evidence="7 8" key="1">
    <citation type="submission" date="2018-09" db="EMBL/GenBank/DDBJ databases">
        <title>Complete genome sequence of Euzebya sp. DY32-46 isolated from seawater of Pacific Ocean.</title>
        <authorList>
            <person name="Xu L."/>
            <person name="Wu Y.-H."/>
            <person name="Xu X.-W."/>
        </authorList>
    </citation>
    <scope>NUCLEOTIDE SEQUENCE [LARGE SCALE GENOMIC DNA]</scope>
    <source>
        <strain evidence="7 8">DY32-46</strain>
    </source>
</reference>
<dbReference type="GO" id="GO:0022857">
    <property type="term" value="F:transmembrane transporter activity"/>
    <property type="evidence" value="ECO:0007669"/>
    <property type="project" value="InterPro"/>
</dbReference>
<sequence length="492" mass="51586">MSSSHTMTGKVPRRGYVVLVAGLLSNFSVGILYTWSNLKDYLKPMVDAGGEPLWTESALATPYSIGGMVFAALLILTGALQDRIGPRWVMLGGVLMVGGGTILSGFAVQNPTLMYVTFGLVIGAGLAAVYACPRPAAMKWFPAGRKGMINGIVVAGFGLGALWLGPLEVWLLNRNVPDAARNAAGELLSTVESTALIADGMQASFLIMGLLILAIGIPCALSVVDPPSGYVAPEMVAAKGKELRETQKKSASVSVWTTMRTPQAWQLLSIYALYCSAGALVISNVTSILSEQTVGGLSGEYGGTIATLLPLMVPLVGITNASGRASGGIVSDFLGRKRTYLIMHALSAVNMLALTQYETPAAIAFGTLAACALYGAALSVTPSIVADYFGLKQYGANYGVVYYGWGLSLVIGPQITALVYSDATGYINAYYWAIGLIAVSAVLVATLKKPTFRPEQIIDEVGPVDPGTNGLIENAEVDARDVVGSRAKSDHR</sequence>
<dbReference type="KEGG" id="euz:DVS28_a4321"/>
<feature type="transmembrane region" description="Helical" evidence="5">
    <location>
        <begin position="113"/>
        <end position="132"/>
    </location>
</feature>
<feature type="domain" description="Major facilitator superfamily (MFS) profile" evidence="6">
    <location>
        <begin position="14"/>
        <end position="453"/>
    </location>
</feature>
<feature type="transmembrane region" description="Helical" evidence="5">
    <location>
        <begin position="429"/>
        <end position="447"/>
    </location>
</feature>
<feature type="transmembrane region" description="Helical" evidence="5">
    <location>
        <begin position="16"/>
        <end position="38"/>
    </location>
</feature>
<accession>A0A346Y3E0</accession>
<proteinExistence type="predicted"/>
<evidence type="ECO:0000256" key="3">
    <source>
        <dbReference type="ARBA" id="ARBA00022989"/>
    </source>
</evidence>
<dbReference type="AlphaFoldDB" id="A0A346Y3E0"/>
<dbReference type="Proteomes" id="UP000264006">
    <property type="component" value="Chromosome"/>
</dbReference>
<keyword evidence="2 5" id="KW-0812">Transmembrane</keyword>
<feature type="transmembrane region" description="Helical" evidence="5">
    <location>
        <begin position="88"/>
        <end position="107"/>
    </location>
</feature>
<dbReference type="InterPro" id="IPR036259">
    <property type="entry name" value="MFS_trans_sf"/>
</dbReference>
<evidence type="ECO:0000256" key="1">
    <source>
        <dbReference type="ARBA" id="ARBA00004651"/>
    </source>
</evidence>
<keyword evidence="8" id="KW-1185">Reference proteome</keyword>
<feature type="transmembrane region" description="Helical" evidence="5">
    <location>
        <begin position="58"/>
        <end position="76"/>
    </location>
</feature>
<dbReference type="EMBL" id="CP031165">
    <property type="protein sequence ID" value="AXV08987.1"/>
    <property type="molecule type" value="Genomic_DNA"/>
</dbReference>
<dbReference type="PANTHER" id="PTHR11360:SF304">
    <property type="entry name" value="MFS DOMAIN-CONTAINING PROTEIN"/>
    <property type="match status" value="1"/>
</dbReference>
<dbReference type="SUPFAM" id="SSF103473">
    <property type="entry name" value="MFS general substrate transporter"/>
    <property type="match status" value="1"/>
</dbReference>
<dbReference type="PANTHER" id="PTHR11360">
    <property type="entry name" value="MONOCARBOXYLATE TRANSPORTER"/>
    <property type="match status" value="1"/>
</dbReference>
<dbReference type="InterPro" id="IPR011701">
    <property type="entry name" value="MFS"/>
</dbReference>
<name>A0A346Y3E0_9ACTN</name>
<evidence type="ECO:0000256" key="4">
    <source>
        <dbReference type="ARBA" id="ARBA00023136"/>
    </source>
</evidence>
<evidence type="ECO:0000313" key="7">
    <source>
        <dbReference type="EMBL" id="AXV08987.1"/>
    </source>
</evidence>
<feature type="transmembrane region" description="Helical" evidence="5">
    <location>
        <begin position="268"/>
        <end position="289"/>
    </location>
</feature>
<dbReference type="CDD" id="cd17353">
    <property type="entry name" value="MFS_OFA_like"/>
    <property type="match status" value="1"/>
</dbReference>
<dbReference type="InterPro" id="IPR050327">
    <property type="entry name" value="Proton-linked_MCT"/>
</dbReference>
<comment type="subcellular location">
    <subcellularLocation>
        <location evidence="1">Cell membrane</location>
        <topology evidence="1">Multi-pass membrane protein</topology>
    </subcellularLocation>
</comment>
<dbReference type="InterPro" id="IPR020846">
    <property type="entry name" value="MFS_dom"/>
</dbReference>
<feature type="transmembrane region" description="Helical" evidence="5">
    <location>
        <begin position="203"/>
        <end position="224"/>
    </location>
</feature>
<evidence type="ECO:0000256" key="5">
    <source>
        <dbReference type="SAM" id="Phobius"/>
    </source>
</evidence>
<dbReference type="OrthoDB" id="9793415at2"/>
<organism evidence="7 8">
    <name type="scientific">Euzebya pacifica</name>
    <dbReference type="NCBI Taxonomy" id="1608957"/>
    <lineage>
        <taxon>Bacteria</taxon>
        <taxon>Bacillati</taxon>
        <taxon>Actinomycetota</taxon>
        <taxon>Nitriliruptoria</taxon>
        <taxon>Euzebyales</taxon>
    </lineage>
</organism>
<feature type="transmembrane region" description="Helical" evidence="5">
    <location>
        <begin position="363"/>
        <end position="389"/>
    </location>
</feature>
<protein>
    <submittedName>
        <fullName evidence="7">Oxalate/formate antiporter</fullName>
    </submittedName>
</protein>
<feature type="transmembrane region" description="Helical" evidence="5">
    <location>
        <begin position="401"/>
        <end position="423"/>
    </location>
</feature>
<dbReference type="PROSITE" id="PS50850">
    <property type="entry name" value="MFS"/>
    <property type="match status" value="1"/>
</dbReference>
<dbReference type="RefSeq" id="WP_114593247.1">
    <property type="nucleotide sequence ID" value="NZ_CP031165.1"/>
</dbReference>
<dbReference type="Pfam" id="PF07690">
    <property type="entry name" value="MFS_1"/>
    <property type="match status" value="1"/>
</dbReference>
<gene>
    <name evidence="7" type="ORF">DVS28_a4321</name>
</gene>
<feature type="transmembrane region" description="Helical" evidence="5">
    <location>
        <begin position="152"/>
        <end position="172"/>
    </location>
</feature>
<evidence type="ECO:0000259" key="6">
    <source>
        <dbReference type="PROSITE" id="PS50850"/>
    </source>
</evidence>
<feature type="transmembrane region" description="Helical" evidence="5">
    <location>
        <begin position="301"/>
        <end position="318"/>
    </location>
</feature>